<reference evidence="1 2" key="1">
    <citation type="submission" date="2021-01" db="EMBL/GenBank/DDBJ databases">
        <title>Actinoplanes sp. nov. LDG1-06 isolated from lichen.</title>
        <authorList>
            <person name="Saeng-In P."/>
            <person name="Phongsopitanun W."/>
            <person name="Kanchanasin P."/>
            <person name="Yuki M."/>
            <person name="Kudo T."/>
            <person name="Ohkuma M."/>
            <person name="Tanasupawat S."/>
        </authorList>
    </citation>
    <scope>NUCLEOTIDE SEQUENCE [LARGE SCALE GENOMIC DNA]</scope>
    <source>
        <strain evidence="1 2">LDG1-06</strain>
    </source>
</reference>
<dbReference type="RefSeq" id="WP_203379366.1">
    <property type="nucleotide sequence ID" value="NZ_JAENHP010000010.1"/>
</dbReference>
<gene>
    <name evidence="1" type="ORF">JIG36_27860</name>
</gene>
<dbReference type="Proteomes" id="UP000632138">
    <property type="component" value="Unassembled WGS sequence"/>
</dbReference>
<protein>
    <submittedName>
        <fullName evidence="1">Uncharacterized protein</fullName>
    </submittedName>
</protein>
<organism evidence="1 2">
    <name type="scientific">Paractinoplanes ovalisporus</name>
    <dbReference type="NCBI Taxonomy" id="2810368"/>
    <lineage>
        <taxon>Bacteria</taxon>
        <taxon>Bacillati</taxon>
        <taxon>Actinomycetota</taxon>
        <taxon>Actinomycetes</taxon>
        <taxon>Micromonosporales</taxon>
        <taxon>Micromonosporaceae</taxon>
        <taxon>Paractinoplanes</taxon>
    </lineage>
</organism>
<comment type="caution">
    <text evidence="1">The sequence shown here is derived from an EMBL/GenBank/DDBJ whole genome shotgun (WGS) entry which is preliminary data.</text>
</comment>
<evidence type="ECO:0000313" key="1">
    <source>
        <dbReference type="EMBL" id="MBM2619374.1"/>
    </source>
</evidence>
<sequence>MIGSLIVCAAAGGSLVYKLRQRARPIARFVMVVAGLQVLAAPAELFHQQSVSVGGVVRAVVGGGVTVLLTLPQSREWFRSRVASGSVNSA</sequence>
<name>A0ABS2AHR9_9ACTN</name>
<accession>A0ABS2AHR9</accession>
<evidence type="ECO:0000313" key="2">
    <source>
        <dbReference type="Proteomes" id="UP000632138"/>
    </source>
</evidence>
<proteinExistence type="predicted"/>
<dbReference type="EMBL" id="JAENHP010000010">
    <property type="protein sequence ID" value="MBM2619374.1"/>
    <property type="molecule type" value="Genomic_DNA"/>
</dbReference>
<keyword evidence="2" id="KW-1185">Reference proteome</keyword>